<dbReference type="PANTHER" id="PTHR30097">
    <property type="entry name" value="CATION EFFLUX SYSTEM PROTEIN CUSB"/>
    <property type="match status" value="1"/>
</dbReference>
<dbReference type="Gene3D" id="1.10.287.470">
    <property type="entry name" value="Helix hairpin bin"/>
    <property type="match status" value="1"/>
</dbReference>
<reference evidence="5" key="1">
    <citation type="journal article" date="2021" name="Front. Microbiol.">
        <title>Comprehensive Comparative Genomics and Phenotyping of Methylobacterium Species.</title>
        <authorList>
            <person name="Alessa O."/>
            <person name="Ogura Y."/>
            <person name="Fujitani Y."/>
            <person name="Takami H."/>
            <person name="Hayashi T."/>
            <person name="Sahin N."/>
            <person name="Tani A."/>
        </authorList>
    </citation>
    <scope>NUCLEOTIDE SEQUENCE</scope>
    <source>
        <strain evidence="5">DSM 17168</strain>
    </source>
</reference>
<evidence type="ECO:0000259" key="4">
    <source>
        <dbReference type="Pfam" id="PF25967"/>
    </source>
</evidence>
<organism evidence="5 6">
    <name type="scientific">Methylobacterium isbiliense</name>
    <dbReference type="NCBI Taxonomy" id="315478"/>
    <lineage>
        <taxon>Bacteria</taxon>
        <taxon>Pseudomonadati</taxon>
        <taxon>Pseudomonadota</taxon>
        <taxon>Alphaproteobacteria</taxon>
        <taxon>Hyphomicrobiales</taxon>
        <taxon>Methylobacteriaceae</taxon>
        <taxon>Methylobacterium</taxon>
    </lineage>
</organism>
<gene>
    <name evidence="5" type="primary">mdtA_1</name>
    <name evidence="5" type="ORF">GMJLKIPL_0647</name>
</gene>
<dbReference type="EMBL" id="BPQQ01000006">
    <property type="protein sequence ID" value="GJD98736.1"/>
    <property type="molecule type" value="Genomic_DNA"/>
</dbReference>
<proteinExistence type="predicted"/>
<reference evidence="5" key="2">
    <citation type="submission" date="2021-08" db="EMBL/GenBank/DDBJ databases">
        <authorList>
            <person name="Tani A."/>
            <person name="Ola A."/>
            <person name="Ogura Y."/>
            <person name="Katsura K."/>
            <person name="Hayashi T."/>
        </authorList>
    </citation>
    <scope>NUCLEOTIDE SEQUENCE</scope>
    <source>
        <strain evidence="5">DSM 17168</strain>
    </source>
</reference>
<dbReference type="Proteomes" id="UP001055153">
    <property type="component" value="Unassembled WGS sequence"/>
</dbReference>
<keyword evidence="3" id="KW-0732">Signal</keyword>
<evidence type="ECO:0000256" key="3">
    <source>
        <dbReference type="SAM" id="SignalP"/>
    </source>
</evidence>
<feature type="signal peptide" evidence="3">
    <location>
        <begin position="1"/>
        <end position="30"/>
    </location>
</feature>
<keyword evidence="6" id="KW-1185">Reference proteome</keyword>
<evidence type="ECO:0000256" key="1">
    <source>
        <dbReference type="ARBA" id="ARBA00022448"/>
    </source>
</evidence>
<protein>
    <submittedName>
        <fullName evidence="5">Multidrug resistance protein MdtA</fullName>
    </submittedName>
</protein>
<sequence>MFNPYHGAPRRLAVVLAGLPALVLSCLLLAATSTGAPAHEGHDHGNDAPLAAGAGSPRVATHSDQYELVGILKQGRLTLYLDRSADNAPVTDARITATLGDAEVAAEATPDGTYTVSSPKLAGHGPLEVVFNVQAPGGEDLLIGTLPLPAKPSAVASTASTSGIEGIRQSLRSLGAGTGSPYSLAGGTLVLGLLLGLALRSRSRWVPATAVGLTALLVSAGYALAHEGHDHGPGTAAAATSDAPQRLPDGNVFLPKPSQRLMEVRTAVTRPETAQRGVQLIGRVIADPNRSGLVQSINGGRVSAPERGLPRIGQSVRKGDILATVEPALPLADQTTIAERAGEIEQLITVAEGKLERLRRLAADNITPRSQVVDAEAELVGLRRRREIVRQSRVEPEVLRAPIDGVIANARVVAGQVVQSQDVLFQIVHPEGFWAEALVYGEVDPTKIADATALSGDGTSMRLRFQGSSRALQQHATVVHFAILDPPASVSVGQPLTVVARNGSEVTGFILPRDAVVRAANGDALVWLHTAPERFEGRPVRTEAFDAARVVVRDGLKAGERVVVRGAELINQVR</sequence>
<keyword evidence="1" id="KW-0813">Transport</keyword>
<evidence type="ECO:0000313" key="6">
    <source>
        <dbReference type="Proteomes" id="UP001055153"/>
    </source>
</evidence>
<feature type="domain" description="Multidrug resistance protein MdtA-like C-terminal permuted SH3" evidence="4">
    <location>
        <begin position="511"/>
        <end position="567"/>
    </location>
</feature>
<comment type="caution">
    <text evidence="5">The sequence shown here is derived from an EMBL/GenBank/DDBJ whole genome shotgun (WGS) entry which is preliminary data.</text>
</comment>
<evidence type="ECO:0000313" key="5">
    <source>
        <dbReference type="EMBL" id="GJD98736.1"/>
    </source>
</evidence>
<dbReference type="SUPFAM" id="SSF111369">
    <property type="entry name" value="HlyD-like secretion proteins"/>
    <property type="match status" value="1"/>
</dbReference>
<accession>A0ABQ4S6D5</accession>
<dbReference type="Pfam" id="PF25967">
    <property type="entry name" value="RND-MFP_C"/>
    <property type="match status" value="1"/>
</dbReference>
<dbReference type="Gene3D" id="2.40.50.100">
    <property type="match status" value="1"/>
</dbReference>
<name>A0ABQ4S6D5_9HYPH</name>
<dbReference type="RefSeq" id="WP_290365852.1">
    <property type="nucleotide sequence ID" value="NZ_JAUFPY010000035.1"/>
</dbReference>
<dbReference type="PANTHER" id="PTHR30097:SF4">
    <property type="entry name" value="SLR6042 PROTEIN"/>
    <property type="match status" value="1"/>
</dbReference>
<feature type="chain" id="PRO_5047479477" evidence="3">
    <location>
        <begin position="31"/>
        <end position="574"/>
    </location>
</feature>
<dbReference type="InterPro" id="IPR051909">
    <property type="entry name" value="MFP_Cation_Efflux"/>
</dbReference>
<evidence type="ECO:0000256" key="2">
    <source>
        <dbReference type="SAM" id="MobiDB-lite"/>
    </source>
</evidence>
<feature type="region of interest" description="Disordered" evidence="2">
    <location>
        <begin position="35"/>
        <end position="57"/>
    </location>
</feature>
<dbReference type="InterPro" id="IPR058627">
    <property type="entry name" value="MdtA-like_C"/>
</dbReference>
<dbReference type="Gene3D" id="2.40.420.20">
    <property type="match status" value="1"/>
</dbReference>